<dbReference type="RefSeq" id="WP_066428657.1">
    <property type="nucleotide sequence ID" value="NZ_CP014227.1"/>
</dbReference>
<gene>
    <name evidence="2" type="ORF">AXF12_04420</name>
    <name evidence="3" type="ORF">SAMEA44541418_00849</name>
</gene>
<dbReference type="EMBL" id="LT906449">
    <property type="protein sequence ID" value="SNV07063.1"/>
    <property type="molecule type" value="Genomic_DNA"/>
</dbReference>
<protein>
    <submittedName>
        <fullName evidence="3">Protein of uncharacterized function (DUF1469)</fullName>
    </submittedName>
</protein>
<dbReference type="EMBL" id="CP014227">
    <property type="protein sequence ID" value="AMD84824.1"/>
    <property type="molecule type" value="Genomic_DNA"/>
</dbReference>
<dbReference type="AlphaFoldDB" id="A0AAX2GXK3"/>
<evidence type="ECO:0000313" key="3">
    <source>
        <dbReference type="EMBL" id="SNV07063.1"/>
    </source>
</evidence>
<accession>A0AAX2GXK3</accession>
<dbReference type="KEGG" id="chg:AXF12_04420"/>
<feature type="transmembrane region" description="Helical" evidence="1">
    <location>
        <begin position="43"/>
        <end position="64"/>
    </location>
</feature>
<dbReference type="Pfam" id="PF07332">
    <property type="entry name" value="Phage_holin_3_6"/>
    <property type="match status" value="1"/>
</dbReference>
<dbReference type="InterPro" id="IPR009937">
    <property type="entry name" value="Phage_holin_3_6"/>
</dbReference>
<keyword evidence="1" id="KW-0472">Membrane</keyword>
<evidence type="ECO:0000313" key="2">
    <source>
        <dbReference type="EMBL" id="AMD84824.1"/>
    </source>
</evidence>
<reference evidence="3 5" key="2">
    <citation type="submission" date="2017-06" db="EMBL/GenBank/DDBJ databases">
        <authorList>
            <consortium name="Pathogen Informatics"/>
        </authorList>
    </citation>
    <scope>NUCLEOTIDE SEQUENCE [LARGE SCALE GENOMIC DNA]</scope>
    <source>
        <strain evidence="3 5">NCTC12947</strain>
    </source>
</reference>
<name>A0AAX2GXK3_9FLAO</name>
<dbReference type="Proteomes" id="UP000215539">
    <property type="component" value="Chromosome 1"/>
</dbReference>
<evidence type="ECO:0000256" key="1">
    <source>
        <dbReference type="SAM" id="Phobius"/>
    </source>
</evidence>
<keyword evidence="4" id="KW-1185">Reference proteome</keyword>
<proteinExistence type="predicted"/>
<sequence length="124" mass="14020">MSVQNIKETITELPAQAEETLHTNLAYYKLFLFRFIAKSANGLIMIFLLGLTALLVLFLFSYAAAYAIGSILSSDALGFLIVGAFYILVVGIVMLFRKRWIERPLLAKLSEIYFKDEEESETNL</sequence>
<dbReference type="Proteomes" id="UP000065822">
    <property type="component" value="Chromosome"/>
</dbReference>
<evidence type="ECO:0000313" key="5">
    <source>
        <dbReference type="Proteomes" id="UP000215539"/>
    </source>
</evidence>
<evidence type="ECO:0000313" key="4">
    <source>
        <dbReference type="Proteomes" id="UP000065822"/>
    </source>
</evidence>
<reference evidence="2 4" key="1">
    <citation type="submission" date="2016-02" db="EMBL/GenBank/DDBJ databases">
        <authorList>
            <person name="Holder M.E."/>
            <person name="Ajami N.J."/>
            <person name="Petrosino J.F."/>
        </authorList>
    </citation>
    <scope>NUCLEOTIDE SEQUENCE [LARGE SCALE GENOMIC DNA]</scope>
    <source>
        <strain evidence="2 4">CCUG 32990</strain>
    </source>
</reference>
<organism evidence="3 5">
    <name type="scientific">Capnocytophaga haemolytica</name>
    <dbReference type="NCBI Taxonomy" id="45243"/>
    <lineage>
        <taxon>Bacteria</taxon>
        <taxon>Pseudomonadati</taxon>
        <taxon>Bacteroidota</taxon>
        <taxon>Flavobacteriia</taxon>
        <taxon>Flavobacteriales</taxon>
        <taxon>Flavobacteriaceae</taxon>
        <taxon>Capnocytophaga</taxon>
    </lineage>
</organism>
<keyword evidence="1" id="KW-1133">Transmembrane helix</keyword>
<keyword evidence="1" id="KW-0812">Transmembrane</keyword>
<feature type="transmembrane region" description="Helical" evidence="1">
    <location>
        <begin position="76"/>
        <end position="96"/>
    </location>
</feature>